<feature type="transmembrane region" description="Helical" evidence="3">
    <location>
        <begin position="12"/>
        <end position="31"/>
    </location>
</feature>
<protein>
    <recommendedName>
        <fullName evidence="4">NAD-dependent epimerase/dehydratase domain-containing protein</fullName>
    </recommendedName>
</protein>
<dbReference type="Proteomes" id="UP001169217">
    <property type="component" value="Unassembled WGS sequence"/>
</dbReference>
<comment type="caution">
    <text evidence="5">The sequence shown here is derived from an EMBL/GenBank/DDBJ whole genome shotgun (WGS) entry which is preliminary data.</text>
</comment>
<dbReference type="InterPro" id="IPR050425">
    <property type="entry name" value="NAD(P)_dehydrat-like"/>
</dbReference>
<evidence type="ECO:0000259" key="4">
    <source>
        <dbReference type="Pfam" id="PF01370"/>
    </source>
</evidence>
<evidence type="ECO:0000313" key="5">
    <source>
        <dbReference type="EMBL" id="KAK0370850.1"/>
    </source>
</evidence>
<accession>A0ABQ9PG98</accession>
<feature type="domain" description="NAD-dependent epimerase/dehydratase" evidence="4">
    <location>
        <begin position="16"/>
        <end position="266"/>
    </location>
</feature>
<gene>
    <name evidence="5" type="ORF">CLIM01_11802</name>
</gene>
<reference evidence="5" key="1">
    <citation type="submission" date="2023-04" db="EMBL/GenBank/DDBJ databases">
        <title>Colletotrichum limetticola genome sequence.</title>
        <authorList>
            <person name="Baroncelli R."/>
        </authorList>
    </citation>
    <scope>NUCLEOTIDE SEQUENCE</scope>
    <source>
        <strain evidence="5">KLA-Anderson</strain>
    </source>
</reference>
<evidence type="ECO:0000256" key="1">
    <source>
        <dbReference type="ARBA" id="ARBA00023002"/>
    </source>
</evidence>
<comment type="similarity">
    <text evidence="2">Belongs to the NAD(P)-dependent epimerase/dehydratase family. Dihydroflavonol-4-reductase subfamily.</text>
</comment>
<keyword evidence="3" id="KW-0812">Transmembrane</keyword>
<dbReference type="PANTHER" id="PTHR10366:SF562">
    <property type="entry name" value="ALDEHYDE REDUCTASE II (AFU_ORTHOLOGUE AFUA_1G11360)"/>
    <property type="match status" value="1"/>
</dbReference>
<dbReference type="Gene3D" id="3.40.50.720">
    <property type="entry name" value="NAD(P)-binding Rossmann-like Domain"/>
    <property type="match status" value="1"/>
</dbReference>
<dbReference type="EMBL" id="JARUPT010000495">
    <property type="protein sequence ID" value="KAK0370850.1"/>
    <property type="molecule type" value="Genomic_DNA"/>
</dbReference>
<evidence type="ECO:0000256" key="3">
    <source>
        <dbReference type="SAM" id="Phobius"/>
    </source>
</evidence>
<evidence type="ECO:0000313" key="6">
    <source>
        <dbReference type="Proteomes" id="UP001169217"/>
    </source>
</evidence>
<dbReference type="InterPro" id="IPR001509">
    <property type="entry name" value="Epimerase_deHydtase"/>
</dbReference>
<dbReference type="InterPro" id="IPR036291">
    <property type="entry name" value="NAD(P)-bd_dom_sf"/>
</dbReference>
<keyword evidence="6" id="KW-1185">Reference proteome</keyword>
<dbReference type="Pfam" id="PF01370">
    <property type="entry name" value="Epimerase"/>
    <property type="match status" value="1"/>
</dbReference>
<dbReference type="PANTHER" id="PTHR10366">
    <property type="entry name" value="NAD DEPENDENT EPIMERASE/DEHYDRATASE"/>
    <property type="match status" value="1"/>
</dbReference>
<dbReference type="PROSITE" id="PS51257">
    <property type="entry name" value="PROKAR_LIPOPROTEIN"/>
    <property type="match status" value="1"/>
</dbReference>
<dbReference type="SUPFAM" id="SSF51735">
    <property type="entry name" value="NAD(P)-binding Rossmann-fold domains"/>
    <property type="match status" value="1"/>
</dbReference>
<keyword evidence="3" id="KW-1133">Transmembrane helix</keyword>
<keyword evidence="1" id="KW-0560">Oxidoreductase</keyword>
<organism evidence="5 6">
    <name type="scientific">Colletotrichum limetticola</name>
    <dbReference type="NCBI Taxonomy" id="1209924"/>
    <lineage>
        <taxon>Eukaryota</taxon>
        <taxon>Fungi</taxon>
        <taxon>Dikarya</taxon>
        <taxon>Ascomycota</taxon>
        <taxon>Pezizomycotina</taxon>
        <taxon>Sordariomycetes</taxon>
        <taxon>Hypocreomycetidae</taxon>
        <taxon>Glomerellales</taxon>
        <taxon>Glomerellaceae</taxon>
        <taxon>Colletotrichum</taxon>
        <taxon>Colletotrichum acutatum species complex</taxon>
    </lineage>
</organism>
<evidence type="ECO:0000256" key="2">
    <source>
        <dbReference type="ARBA" id="ARBA00023445"/>
    </source>
</evidence>
<proteinExistence type="inferred from homology"/>
<name>A0ABQ9PG98_9PEZI</name>
<sequence>MHQSTKDTTIPAGSWVLITGATGFIACHVARQLLKRNYKVRGSVRNLVQASWLIDQLFKSHVDRGEFELVEVPDLGAEGAFDEAVKGVSGIIHLATITSLDPDPRKVIPGTVDGALSVLKAAAEEPSVKEVVYTSSFVALILPRAGDTTHVTQHTWNEAAVEAAWAPPPYEASRSMSTYAASKVTAEKAVWNFVSEKQPHYNVNSINPSGVLGEPLHRKHAEAKSNWLNHIWNNKRSLLDPYPAAAYYVDVKDVALLHVAAMLDPAVQKARVQAWGNSAHWNEFLAILRETRPDHAFIEDYPETFHLAVSIDQSEGLSLLKKWAGQEGWRTLRDGIVDSVSNIYF</sequence>
<keyword evidence="3" id="KW-0472">Membrane</keyword>